<evidence type="ECO:0000256" key="4">
    <source>
        <dbReference type="SAM" id="Coils"/>
    </source>
</evidence>
<keyword evidence="6" id="KW-1185">Reference proteome</keyword>
<dbReference type="Pfam" id="PF12796">
    <property type="entry name" value="Ank_2"/>
    <property type="match status" value="2"/>
</dbReference>
<comment type="caution">
    <text evidence="5">The sequence shown here is derived from an EMBL/GenBank/DDBJ whole genome shotgun (WGS) entry which is preliminary data.</text>
</comment>
<feature type="coiled-coil region" evidence="4">
    <location>
        <begin position="582"/>
        <end position="609"/>
    </location>
</feature>
<dbReference type="PROSITE" id="PS50297">
    <property type="entry name" value="ANK_REP_REGION"/>
    <property type="match status" value="4"/>
</dbReference>
<dbReference type="SUPFAM" id="SSF48403">
    <property type="entry name" value="Ankyrin repeat"/>
    <property type="match status" value="1"/>
</dbReference>
<keyword evidence="3" id="KW-0040">ANK repeat</keyword>
<evidence type="ECO:0000256" key="2">
    <source>
        <dbReference type="ARBA" id="ARBA00023054"/>
    </source>
</evidence>
<reference evidence="5" key="1">
    <citation type="journal article" date="2022" name="bioRxiv">
        <title>Sequencing and chromosome-scale assembly of the giantPleurodeles waltlgenome.</title>
        <authorList>
            <person name="Brown T."/>
            <person name="Elewa A."/>
            <person name="Iarovenko S."/>
            <person name="Subramanian E."/>
            <person name="Araus A.J."/>
            <person name="Petzold A."/>
            <person name="Susuki M."/>
            <person name="Suzuki K.-i.T."/>
            <person name="Hayashi T."/>
            <person name="Toyoda A."/>
            <person name="Oliveira C."/>
            <person name="Osipova E."/>
            <person name="Leigh N.D."/>
            <person name="Simon A."/>
            <person name="Yun M.H."/>
        </authorList>
    </citation>
    <scope>NUCLEOTIDE SEQUENCE</scope>
    <source>
        <strain evidence="5">20211129_DDA</strain>
        <tissue evidence="5">Liver</tissue>
    </source>
</reference>
<dbReference type="InterPro" id="IPR036770">
    <property type="entry name" value="Ankyrin_rpt-contain_sf"/>
</dbReference>
<feature type="coiled-coil region" evidence="4">
    <location>
        <begin position="692"/>
        <end position="733"/>
    </location>
</feature>
<feature type="coiled-coil region" evidence="4">
    <location>
        <begin position="368"/>
        <end position="440"/>
    </location>
</feature>
<feature type="repeat" description="ANK" evidence="3">
    <location>
        <begin position="186"/>
        <end position="218"/>
    </location>
</feature>
<feature type="coiled-coil region" evidence="4">
    <location>
        <begin position="1211"/>
        <end position="1277"/>
    </location>
</feature>
<evidence type="ECO:0000256" key="1">
    <source>
        <dbReference type="ARBA" id="ARBA00022737"/>
    </source>
</evidence>
<organism evidence="5 6">
    <name type="scientific">Pleurodeles waltl</name>
    <name type="common">Iberian ribbed newt</name>
    <dbReference type="NCBI Taxonomy" id="8319"/>
    <lineage>
        <taxon>Eukaryota</taxon>
        <taxon>Metazoa</taxon>
        <taxon>Chordata</taxon>
        <taxon>Craniata</taxon>
        <taxon>Vertebrata</taxon>
        <taxon>Euteleostomi</taxon>
        <taxon>Amphibia</taxon>
        <taxon>Batrachia</taxon>
        <taxon>Caudata</taxon>
        <taxon>Salamandroidea</taxon>
        <taxon>Salamandridae</taxon>
        <taxon>Pleurodelinae</taxon>
        <taxon>Pleurodeles</taxon>
    </lineage>
</organism>
<proteinExistence type="predicted"/>
<dbReference type="Proteomes" id="UP001066276">
    <property type="component" value="Chromosome 12"/>
</dbReference>
<dbReference type="SMART" id="SM00248">
    <property type="entry name" value="ANK"/>
    <property type="match status" value="6"/>
</dbReference>
<dbReference type="PANTHER" id="PTHR24129">
    <property type="entry name" value="ANKYCORBIN"/>
    <property type="match status" value="1"/>
</dbReference>
<feature type="repeat" description="ANK" evidence="3">
    <location>
        <begin position="53"/>
        <end position="85"/>
    </location>
</feature>
<name>A0AAV7KRY6_PLEWA</name>
<sequence length="1415" mass="159930">MKRIFSCSSSQVAIEKWNKHDQKLFEAVEKRDLGKIEALLSKKPVRASKPNPKGQSAFHLAAAKGFTECLNALLSQGVEINAKNDQGCTALHLAASGCHPDCVKLLLQHGANEESIDFHSRTALHCAASSGCVSSVLLLCDQDEISLDAVEDDGRTPLMIAAQRNHPTICSLLLERGALVNIIDKEKKTALILASEKGNIQAAETILAHGADVTAADNLGLNALHYANISRDEALKKLLQASLDKRKRGNESDDLSLSQESIDVQAETRDPFVLQNNTRYDHLAQQQDEWRRRFEEEQKKVTQLQGELLKKSHEHEVFAEGCRTEKDRFKARVLEISAVLQGKTSDLAAKRKEESRPLSQGFDQLHFLDLLAGQVQAIKEKHEQTETEKQLLQEESLSMVRRETLETNLQELEKRHQAEIERLQDQVNASSEEKANALRRVVEIEGHLDNMRSVLSQFESRKRVQSSMMEDLNEHVFEITSENERLKGLVKTLEERLEAEEKMAIQERALANKCKNAQNVLNSTIREVRQLLFQTTMEGANIQKGKQAISVESKYRRMELGDLLQNNVHQGLEPSQALDRCEQSWKKTVRSLENMLTNLEKNNRGLLDSPTQLQKATAPLNNEGYLGKYEEKVFLNGSTSTHQGEVLLSQGKTPQQEKASADGYQVLDSTNRHLDFLVGKNCLEAQEAFSRVVELEKEVSVLTLENAGLLKELNDAGEEKVKLEEELKAVRKSLLTEYVPLKDVQGKVGELEQNFLLLMDELSTEQERTKKLKMQLDSQISEMQQLKDSFPPEIIKEEKNKDVKIFSTDVLEELFWNVGTLVRKHSEAQQKVLKLEQENSNLQHDQTQFISIAEHNEKLTSLTLKIDQQAAEIAEFQKKLSSAVKAAEDLSAITHKIAEQAAEIEGLQQKLSDAIGIIEDLTSMTDRINSQAAEIEELEKKLSSATKTVEDVALMQNKMDQQVLEIQELKYKLSRANKTVEGFSAMTQKVETQATLIRELEKKISSAAKAVEELTSTNQKIESQAIEIQEFKIKLASASKAVEDLSSLMHQNESQTTEIQELKEKLFSATKAAEDLTSKTQRMDEQTLEIQDLKNKLLNATKAIQDFNSMNVKIETQTTQILELEFKLSNALRTAEELASMANKVDAQATENEALRHRLSMANKEVEYLHKELLSKNTNSVSKDEHIQIVSAYEKRLTSAKGELESDKVMLADMYQEVTILKQKLDQASIEAQELKFREESYLQNHEEVKSSLEFQIQSLKEELKVMLDKLNKACAQASSWENKAIAQVDTNANHWSKVIGLGGQATEHLLKSEPAQDNVRPLQEKVSELSCLCEDKEKKIAELQSDLERLSKAMSDLQSKHDQLKLQLKDFEKQHEKVVSTYRTHLLHAAQGFMDEEVHRSLLRIRKIQDSMIC</sequence>
<dbReference type="EMBL" id="JANPWB010000016">
    <property type="protein sequence ID" value="KAJ1081219.1"/>
    <property type="molecule type" value="Genomic_DNA"/>
</dbReference>
<dbReference type="Pfam" id="PF00023">
    <property type="entry name" value="Ank"/>
    <property type="match status" value="1"/>
</dbReference>
<evidence type="ECO:0000256" key="3">
    <source>
        <dbReference type="PROSITE-ProRule" id="PRU00023"/>
    </source>
</evidence>
<dbReference type="GO" id="GO:0003779">
    <property type="term" value="F:actin binding"/>
    <property type="evidence" value="ECO:0007669"/>
    <property type="project" value="InterPro"/>
</dbReference>
<dbReference type="InterPro" id="IPR002110">
    <property type="entry name" value="Ankyrin_rpt"/>
</dbReference>
<keyword evidence="1" id="KW-0677">Repeat</keyword>
<protein>
    <submittedName>
        <fullName evidence="5">Uncharacterized protein</fullName>
    </submittedName>
</protein>
<gene>
    <name evidence="5" type="ORF">NDU88_001402</name>
</gene>
<feature type="repeat" description="ANK" evidence="3">
    <location>
        <begin position="86"/>
        <end position="118"/>
    </location>
</feature>
<feature type="coiled-coil region" evidence="4">
    <location>
        <begin position="1327"/>
        <end position="1375"/>
    </location>
</feature>
<dbReference type="Gene3D" id="1.25.40.20">
    <property type="entry name" value="Ankyrin repeat-containing domain"/>
    <property type="match status" value="2"/>
</dbReference>
<accession>A0AAV7KRY6</accession>
<feature type="repeat" description="ANK" evidence="3">
    <location>
        <begin position="153"/>
        <end position="185"/>
    </location>
</feature>
<dbReference type="InterPro" id="IPR042420">
    <property type="entry name" value="RAI14/UACA"/>
</dbReference>
<evidence type="ECO:0000313" key="5">
    <source>
        <dbReference type="EMBL" id="KAJ1081219.1"/>
    </source>
</evidence>
<feature type="coiled-coil region" evidence="4">
    <location>
        <begin position="280"/>
        <end position="307"/>
    </location>
</feature>
<keyword evidence="2 4" id="KW-0175">Coiled coil</keyword>
<dbReference type="PROSITE" id="PS50088">
    <property type="entry name" value="ANK_REPEAT"/>
    <property type="match status" value="4"/>
</dbReference>
<feature type="coiled-coil region" evidence="4">
    <location>
        <begin position="483"/>
        <end position="510"/>
    </location>
</feature>
<dbReference type="PANTHER" id="PTHR24129:SF2">
    <property type="entry name" value="DUF3447 DOMAIN-CONTAINING PROTEIN"/>
    <property type="match status" value="1"/>
</dbReference>
<evidence type="ECO:0000313" key="6">
    <source>
        <dbReference type="Proteomes" id="UP001066276"/>
    </source>
</evidence>
<feature type="coiled-coil region" evidence="4">
    <location>
        <begin position="818"/>
        <end position="1110"/>
    </location>
</feature>